<gene>
    <name evidence="1" type="ORF">PGLA2088_LOCUS38261</name>
</gene>
<reference evidence="1" key="1">
    <citation type="submission" date="2021-02" db="EMBL/GenBank/DDBJ databases">
        <authorList>
            <person name="Dougan E. K."/>
            <person name="Rhodes N."/>
            <person name="Thang M."/>
            <person name="Chan C."/>
        </authorList>
    </citation>
    <scope>NUCLEOTIDE SEQUENCE</scope>
</reference>
<dbReference type="AlphaFoldDB" id="A0A813KSP4"/>
<dbReference type="EMBL" id="CAJNNW010032683">
    <property type="protein sequence ID" value="CAE8714904.1"/>
    <property type="molecule type" value="Genomic_DNA"/>
</dbReference>
<proteinExistence type="predicted"/>
<protein>
    <submittedName>
        <fullName evidence="1">Uncharacterized protein</fullName>
    </submittedName>
</protein>
<evidence type="ECO:0000313" key="2">
    <source>
        <dbReference type="Proteomes" id="UP000626109"/>
    </source>
</evidence>
<accession>A0A813KSP4</accession>
<sequence length="176" mass="19517">MAPILFYCQSVVSELVRSLRKAELQSLAVTCREVEPIARAWFPAHVERVRLGCLAALCTARFDSHSGRWVEVSAVLAQASETGIVFSDATLVQGQSQGGTQMFEVSARDAQFSVANISNCFRGGRPLSVLILDLNEGLVHPLRDEFLTLTASIQHRDNGLHFYCANNRRLFSLKQH</sequence>
<comment type="caution">
    <text evidence="1">The sequence shown here is derived from an EMBL/GenBank/DDBJ whole genome shotgun (WGS) entry which is preliminary data.</text>
</comment>
<organism evidence="1 2">
    <name type="scientific">Polarella glacialis</name>
    <name type="common">Dinoflagellate</name>
    <dbReference type="NCBI Taxonomy" id="89957"/>
    <lineage>
        <taxon>Eukaryota</taxon>
        <taxon>Sar</taxon>
        <taxon>Alveolata</taxon>
        <taxon>Dinophyceae</taxon>
        <taxon>Suessiales</taxon>
        <taxon>Suessiaceae</taxon>
        <taxon>Polarella</taxon>
    </lineage>
</organism>
<evidence type="ECO:0000313" key="1">
    <source>
        <dbReference type="EMBL" id="CAE8714904.1"/>
    </source>
</evidence>
<name>A0A813KSP4_POLGL</name>
<dbReference type="Proteomes" id="UP000626109">
    <property type="component" value="Unassembled WGS sequence"/>
</dbReference>